<evidence type="ECO:0000313" key="2">
    <source>
        <dbReference type="Proteomes" id="UP000315636"/>
    </source>
</evidence>
<reference evidence="1 2" key="1">
    <citation type="submission" date="2017-05" db="EMBL/GenBank/DDBJ databases">
        <authorList>
            <person name="Varghese N."/>
            <person name="Submissions S."/>
        </authorList>
    </citation>
    <scope>NUCLEOTIDE SEQUENCE [LARGE SCALE GENOMIC DNA]</scope>
    <source>
        <strain evidence="1 2">DSM 45474</strain>
    </source>
</reference>
<keyword evidence="2" id="KW-1185">Reference proteome</keyword>
<sequence>MLVFVYQLLKYLLKAAYRRFTIFNAIIGYHDKVTLLDKRIQGKIKEEMKQNSSAEKFTQQVILPFLGLIDMKLMNIKTNIENGQNTSFYIHIAGNVGEHANIGDFSRHSTEHSHYHLIGETANDDGS</sequence>
<dbReference type="AlphaFoldDB" id="A0A521BCY0"/>
<dbReference type="RefSeq" id="WP_142504339.1">
    <property type="nucleotide sequence ID" value="NZ_FXTI01000002.1"/>
</dbReference>
<name>A0A521BCY0_9BACL</name>
<dbReference type="EMBL" id="FXTI01000002">
    <property type="protein sequence ID" value="SMO44954.1"/>
    <property type="molecule type" value="Genomic_DNA"/>
</dbReference>
<protein>
    <submittedName>
        <fullName evidence="1">Uncharacterized protein</fullName>
    </submittedName>
</protein>
<gene>
    <name evidence="1" type="ORF">SAMN06264849_10215</name>
</gene>
<evidence type="ECO:0000313" key="1">
    <source>
        <dbReference type="EMBL" id="SMO44954.1"/>
    </source>
</evidence>
<dbReference type="Proteomes" id="UP000315636">
    <property type="component" value="Unassembled WGS sequence"/>
</dbReference>
<proteinExistence type="predicted"/>
<accession>A0A521BCY0</accession>
<organism evidence="1 2">
    <name type="scientific">Melghirimyces algeriensis</name>
    <dbReference type="NCBI Taxonomy" id="910412"/>
    <lineage>
        <taxon>Bacteria</taxon>
        <taxon>Bacillati</taxon>
        <taxon>Bacillota</taxon>
        <taxon>Bacilli</taxon>
        <taxon>Bacillales</taxon>
        <taxon>Thermoactinomycetaceae</taxon>
        <taxon>Melghirimyces</taxon>
    </lineage>
</organism>